<accession>A0A545VR51</accession>
<feature type="compositionally biased region" description="Gly residues" evidence="1">
    <location>
        <begin position="263"/>
        <end position="273"/>
    </location>
</feature>
<feature type="compositionally biased region" description="Polar residues" evidence="1">
    <location>
        <begin position="121"/>
        <end position="130"/>
    </location>
</feature>
<protein>
    <submittedName>
        <fullName evidence="2">F-box domain-containing protein</fullName>
    </submittedName>
</protein>
<dbReference type="OrthoDB" id="3445164at2759"/>
<dbReference type="EMBL" id="SPUK01000016">
    <property type="protein sequence ID" value="TQV92027.1"/>
    <property type="molecule type" value="Genomic_DNA"/>
</dbReference>
<evidence type="ECO:0000313" key="3">
    <source>
        <dbReference type="Proteomes" id="UP000315783"/>
    </source>
</evidence>
<proteinExistence type="predicted"/>
<evidence type="ECO:0000256" key="1">
    <source>
        <dbReference type="SAM" id="MobiDB-lite"/>
    </source>
</evidence>
<reference evidence="2 3" key="1">
    <citation type="journal article" date="2019" name="Appl. Microbiol. Biotechnol.">
        <title>Genome sequence of Isaria javanica and comparative genome analysis insights into family S53 peptidase evolution in fungal entomopathogens.</title>
        <authorList>
            <person name="Lin R."/>
            <person name="Zhang X."/>
            <person name="Xin B."/>
            <person name="Zou M."/>
            <person name="Gao Y."/>
            <person name="Qin F."/>
            <person name="Hu Q."/>
            <person name="Xie B."/>
            <person name="Cheng X."/>
        </authorList>
    </citation>
    <scope>NUCLEOTIDE SEQUENCE [LARGE SCALE GENOMIC DNA]</scope>
    <source>
        <strain evidence="2 3">IJ1G</strain>
    </source>
</reference>
<feature type="region of interest" description="Disordered" evidence="1">
    <location>
        <begin position="1"/>
        <end position="55"/>
    </location>
</feature>
<feature type="compositionally biased region" description="Low complexity" evidence="1">
    <location>
        <begin position="291"/>
        <end position="306"/>
    </location>
</feature>
<dbReference type="AlphaFoldDB" id="A0A545VR51"/>
<name>A0A545VR51_9HYPO</name>
<feature type="region of interest" description="Disordered" evidence="1">
    <location>
        <begin position="116"/>
        <end position="183"/>
    </location>
</feature>
<evidence type="ECO:0000313" key="2">
    <source>
        <dbReference type="EMBL" id="TQV92027.1"/>
    </source>
</evidence>
<gene>
    <name evidence="2" type="ORF">IF1G_09099</name>
</gene>
<sequence>MVQWLADPASHGGSSSSGNSGSGSSSSSTTTTTTTEVARNVLPPKRPARRGYSVTDFQGDVMPDFLAALQTVSLHNNSISSSTNTTSTSPPSSSSAAGAHIPTEASIPENAVLRTAPPSVPLSTRTQQALVSALRPQAGKKKQPPRRSYSATDKEPEDAVLAPDQPRPPPPASSLRGGSGIRSGGVGVGVGGGAGGLLDLPPELHYTLFDFLDPIDAVCLGLAHPALYAVHRRKNSRVPLSSRYNGPNDLEWVWRGVRHLNQRGGGGGSGGGDMNHNSSSGTSTPITSVDQQETTSISQQQRQQQQKNEHSTAGGGGGGGGSALDKLRVKGQVYCRKCGISRCELHRHIKSWMGDGYQYCEIKERFGPPAPDGAKSYCFMSSPKDRHRCGRHGALRVAGAGTTTSSSGRGGSSSRNSPATTPAAAVATLAATSPWGA</sequence>
<feature type="region of interest" description="Disordered" evidence="1">
    <location>
        <begin position="398"/>
        <end position="423"/>
    </location>
</feature>
<comment type="caution">
    <text evidence="2">The sequence shown here is derived from an EMBL/GenBank/DDBJ whole genome shotgun (WGS) entry which is preliminary data.</text>
</comment>
<keyword evidence="3" id="KW-1185">Reference proteome</keyword>
<feature type="region of interest" description="Disordered" evidence="1">
    <location>
        <begin position="262"/>
        <end position="323"/>
    </location>
</feature>
<feature type="compositionally biased region" description="Low complexity" evidence="1">
    <location>
        <begin position="78"/>
        <end position="95"/>
    </location>
</feature>
<dbReference type="Proteomes" id="UP000315783">
    <property type="component" value="Unassembled WGS sequence"/>
</dbReference>
<feature type="region of interest" description="Disordered" evidence="1">
    <location>
        <begin position="78"/>
        <end position="99"/>
    </location>
</feature>
<feature type="compositionally biased region" description="Low complexity" evidence="1">
    <location>
        <begin position="12"/>
        <end position="35"/>
    </location>
</feature>
<feature type="compositionally biased region" description="Gly residues" evidence="1">
    <location>
        <begin position="313"/>
        <end position="322"/>
    </location>
</feature>
<organism evidence="2 3">
    <name type="scientific">Cordyceps javanica</name>
    <dbReference type="NCBI Taxonomy" id="43265"/>
    <lineage>
        <taxon>Eukaryota</taxon>
        <taxon>Fungi</taxon>
        <taxon>Dikarya</taxon>
        <taxon>Ascomycota</taxon>
        <taxon>Pezizomycotina</taxon>
        <taxon>Sordariomycetes</taxon>
        <taxon>Hypocreomycetidae</taxon>
        <taxon>Hypocreales</taxon>
        <taxon>Cordycipitaceae</taxon>
        <taxon>Cordyceps</taxon>
    </lineage>
</organism>